<dbReference type="InterPro" id="IPR025668">
    <property type="entry name" value="Tnp_DDE_dom"/>
</dbReference>
<dbReference type="PANTHER" id="PTHR33408:SF2">
    <property type="entry name" value="TRANSPOSASE DDE DOMAIN-CONTAINING PROTEIN"/>
    <property type="match status" value="1"/>
</dbReference>
<proteinExistence type="predicted"/>
<gene>
    <name evidence="2" type="ORF">PV399_19195</name>
    <name evidence="3" type="ORF">PV666_36965</name>
</gene>
<dbReference type="Pfam" id="PF13751">
    <property type="entry name" value="DDE_Tnp_1_6"/>
    <property type="match status" value="1"/>
</dbReference>
<protein>
    <submittedName>
        <fullName evidence="2">Transposase</fullName>
    </submittedName>
</protein>
<evidence type="ECO:0000313" key="2">
    <source>
        <dbReference type="EMBL" id="MDX2961823.1"/>
    </source>
</evidence>
<name>A0AAP6BBZ2_9ACTN</name>
<evidence type="ECO:0000313" key="3">
    <source>
        <dbReference type="EMBL" id="MDX3023430.1"/>
    </source>
</evidence>
<accession>A0AAP6BBZ2</accession>
<evidence type="ECO:0000259" key="1">
    <source>
        <dbReference type="Pfam" id="PF13751"/>
    </source>
</evidence>
<dbReference type="Proteomes" id="UP001282288">
    <property type="component" value="Unassembled WGS sequence"/>
</dbReference>
<dbReference type="AlphaFoldDB" id="A0AAP6BBZ2"/>
<comment type="caution">
    <text evidence="2">The sequence shown here is derived from an EMBL/GenBank/DDBJ whole genome shotgun (WGS) entry which is preliminary data.</text>
</comment>
<evidence type="ECO:0000313" key="4">
    <source>
        <dbReference type="Proteomes" id="UP001272987"/>
    </source>
</evidence>
<sequence>MAAAREGVTMVTPLLADHSRQARAAEGFDKAAFTVDWNTRRVTCPESRTSTGWYPVKQHGHDAIVIAGSDCRPWPSRERCITAARGSRMLTLRAKELHEAVAAARAEQKSDTWQAKYAIRADVEGTINQALDVTGLRRARYRGLPKVTLQHALSATAINIVRLDAHWTSQQHDQPRRPRTSRLSRLACQLTA</sequence>
<dbReference type="EMBL" id="JARAWP010000027">
    <property type="protein sequence ID" value="MDX3023430.1"/>
    <property type="molecule type" value="Genomic_DNA"/>
</dbReference>
<dbReference type="EMBL" id="JARAWC010000013">
    <property type="protein sequence ID" value="MDX2961823.1"/>
    <property type="molecule type" value="Genomic_DNA"/>
</dbReference>
<dbReference type="Proteomes" id="UP001272987">
    <property type="component" value="Unassembled WGS sequence"/>
</dbReference>
<dbReference type="GeneID" id="69813622"/>
<keyword evidence="4" id="KW-1185">Reference proteome</keyword>
<dbReference type="PANTHER" id="PTHR33408">
    <property type="entry name" value="TRANSPOSASE"/>
    <property type="match status" value="1"/>
</dbReference>
<organism evidence="2 5">
    <name type="scientific">Streptomyces acidiscabies</name>
    <dbReference type="NCBI Taxonomy" id="42234"/>
    <lineage>
        <taxon>Bacteria</taxon>
        <taxon>Bacillati</taxon>
        <taxon>Actinomycetota</taxon>
        <taxon>Actinomycetes</taxon>
        <taxon>Kitasatosporales</taxon>
        <taxon>Streptomycetaceae</taxon>
        <taxon>Streptomyces</taxon>
    </lineage>
</organism>
<evidence type="ECO:0000313" key="5">
    <source>
        <dbReference type="Proteomes" id="UP001282288"/>
    </source>
</evidence>
<reference evidence="2 4" key="1">
    <citation type="journal article" date="2023" name="Microb. Genom.">
        <title>Mesoterricola silvestris gen. nov., sp. nov., Mesoterricola sediminis sp. nov., Geothrix oryzae sp. nov., Geothrix edaphica sp. nov., Geothrix rubra sp. nov., and Geothrix limicola sp. nov., six novel members of Acidobacteriota isolated from soils.</title>
        <authorList>
            <person name="Weisberg A.J."/>
            <person name="Pearce E."/>
            <person name="Kramer C.G."/>
            <person name="Chang J.H."/>
            <person name="Clarke C.R."/>
        </authorList>
    </citation>
    <scope>NUCLEOTIDE SEQUENCE</scope>
    <source>
        <strain evidence="3 4">NB05-1H</strain>
        <strain evidence="2">NRRL_B-16521</strain>
    </source>
</reference>
<dbReference type="RefSeq" id="WP_010360452.1">
    <property type="nucleotide sequence ID" value="NZ_CP122369.1"/>
</dbReference>
<feature type="domain" description="Transposase DDE" evidence="1">
    <location>
        <begin position="43"/>
        <end position="163"/>
    </location>
</feature>